<evidence type="ECO:0000259" key="1">
    <source>
        <dbReference type="Pfam" id="PF04321"/>
    </source>
</evidence>
<dbReference type="Gene3D" id="3.40.50.720">
    <property type="entry name" value="NAD(P)-binding Rossmann-like Domain"/>
    <property type="match status" value="1"/>
</dbReference>
<dbReference type="Pfam" id="PF04321">
    <property type="entry name" value="RmlD_sub_bind"/>
    <property type="match status" value="1"/>
</dbReference>
<reference evidence="2 3" key="1">
    <citation type="submission" date="2019-08" db="EMBL/GenBank/DDBJ databases">
        <authorList>
            <person name="Peeters C."/>
        </authorList>
    </citation>
    <scope>NUCLEOTIDE SEQUENCE [LARGE SCALE GENOMIC DNA]</scope>
    <source>
        <strain evidence="2 3">LMG 31121</strain>
    </source>
</reference>
<feature type="domain" description="RmlD-like substrate binding" evidence="1">
    <location>
        <begin position="1"/>
        <end position="229"/>
    </location>
</feature>
<dbReference type="EMBL" id="CABPSR010000054">
    <property type="protein sequence ID" value="VVE85971.1"/>
    <property type="molecule type" value="Genomic_DNA"/>
</dbReference>
<evidence type="ECO:0000313" key="2">
    <source>
        <dbReference type="EMBL" id="VVE85971.1"/>
    </source>
</evidence>
<dbReference type="InterPro" id="IPR036291">
    <property type="entry name" value="NAD(P)-bd_dom_sf"/>
</dbReference>
<evidence type="ECO:0000313" key="3">
    <source>
        <dbReference type="Proteomes" id="UP000335538"/>
    </source>
</evidence>
<gene>
    <name evidence="2" type="ORF">PSP31121_05605</name>
</gene>
<sequence length="288" mass="31677">MTIVVVGTTGFIGAQLSEAAAKAGPAIGASRAGVAPALALDLARPELFDYGQIQPADTVLLTAAISSPDTCAREYERAWATNVSGTGAFIERVLDRGGRVIFFSSDTVYGEQGSAFDEAAPCKPAGEYAEMKHAVEQRFLGNPLFKVVRLSYVFSRADKFTGYLAACAARGEEADIFHPFYRSVIHRQDVVDGVLALAQRWDEFPRAVVNFGGPEALSRTEFAQSLQELALPSLRYRVTEPGAEFFRNRPREIRMVSAILPLLLKRPARTLREAIEFEFNEEKEEQHV</sequence>
<dbReference type="PANTHER" id="PTHR43242:SF1">
    <property type="entry name" value="NAD(P)-BINDING ROSSMANN-FOLD SUPERFAMILY PROTEIN"/>
    <property type="match status" value="1"/>
</dbReference>
<protein>
    <submittedName>
        <fullName evidence="2">Capsular biosynthesis protein</fullName>
    </submittedName>
</protein>
<organism evidence="2 3">
    <name type="scientific">Pandoraea sputorum</name>
    <dbReference type="NCBI Taxonomy" id="93222"/>
    <lineage>
        <taxon>Bacteria</taxon>
        <taxon>Pseudomonadati</taxon>
        <taxon>Pseudomonadota</taxon>
        <taxon>Betaproteobacteria</taxon>
        <taxon>Burkholderiales</taxon>
        <taxon>Burkholderiaceae</taxon>
        <taxon>Pandoraea</taxon>
    </lineage>
</organism>
<dbReference type="SUPFAM" id="SSF51735">
    <property type="entry name" value="NAD(P)-binding Rossmann-fold domains"/>
    <property type="match status" value="1"/>
</dbReference>
<dbReference type="AlphaFoldDB" id="A0A5E5BIC1"/>
<accession>A0A5E5BIC1</accession>
<dbReference type="PANTHER" id="PTHR43242">
    <property type="entry name" value="NAD(P)-BINDING ROSSMANN-FOLD SUPERFAMILY PROTEIN"/>
    <property type="match status" value="1"/>
</dbReference>
<dbReference type="InterPro" id="IPR029903">
    <property type="entry name" value="RmlD-like-bd"/>
</dbReference>
<name>A0A5E5BIC1_9BURK</name>
<proteinExistence type="predicted"/>
<dbReference type="RefSeq" id="WP_150811602.1">
    <property type="nucleotide sequence ID" value="NZ_CABPSR010000054.1"/>
</dbReference>
<dbReference type="Proteomes" id="UP000335538">
    <property type="component" value="Unassembled WGS sequence"/>
</dbReference>